<accession>A0A0F6W1M7</accession>
<organism evidence="1 2">
    <name type="scientific">Sandaracinus amylolyticus</name>
    <dbReference type="NCBI Taxonomy" id="927083"/>
    <lineage>
        <taxon>Bacteria</taxon>
        <taxon>Pseudomonadati</taxon>
        <taxon>Myxococcota</taxon>
        <taxon>Polyangia</taxon>
        <taxon>Polyangiales</taxon>
        <taxon>Sandaracinaceae</taxon>
        <taxon>Sandaracinus</taxon>
    </lineage>
</organism>
<protein>
    <submittedName>
        <fullName evidence="1">Uncharacterized protein</fullName>
    </submittedName>
</protein>
<keyword evidence="2" id="KW-1185">Reference proteome</keyword>
<evidence type="ECO:0000313" key="1">
    <source>
        <dbReference type="EMBL" id="AKF04952.1"/>
    </source>
</evidence>
<dbReference type="AlphaFoldDB" id="A0A0F6W1M7"/>
<dbReference type="STRING" id="927083.DB32_002101"/>
<name>A0A0F6W1M7_9BACT</name>
<sequence>MSQRRDALVMRFEHAASATTRALGASGAWTRARASGAPPDQRASERCRGGTCVSLVPGQACCAGAEWSG</sequence>
<dbReference type="KEGG" id="samy:DB32_002101"/>
<evidence type="ECO:0000313" key="2">
    <source>
        <dbReference type="Proteomes" id="UP000034883"/>
    </source>
</evidence>
<dbReference type="EMBL" id="CP011125">
    <property type="protein sequence ID" value="AKF04952.1"/>
    <property type="molecule type" value="Genomic_DNA"/>
</dbReference>
<reference evidence="1 2" key="1">
    <citation type="submission" date="2015-03" db="EMBL/GenBank/DDBJ databases">
        <title>Genome assembly of Sandaracinus amylolyticus DSM 53668.</title>
        <authorList>
            <person name="Sharma G."/>
            <person name="Subramanian S."/>
        </authorList>
    </citation>
    <scope>NUCLEOTIDE SEQUENCE [LARGE SCALE GENOMIC DNA]</scope>
    <source>
        <strain evidence="1 2">DSM 53668</strain>
    </source>
</reference>
<gene>
    <name evidence="1" type="ORF">DB32_002101</name>
</gene>
<proteinExistence type="predicted"/>
<dbReference type="Proteomes" id="UP000034883">
    <property type="component" value="Chromosome"/>
</dbReference>